<gene>
    <name evidence="1" type="ORF">C7419_102135</name>
</gene>
<accession>A0A316ET43</accession>
<name>A0A316ET43_9BURK</name>
<dbReference type="EMBL" id="QGGT01000002">
    <property type="protein sequence ID" value="PWK34862.1"/>
    <property type="molecule type" value="Genomic_DNA"/>
</dbReference>
<dbReference type="Proteomes" id="UP000245754">
    <property type="component" value="Unassembled WGS sequence"/>
</dbReference>
<evidence type="ECO:0000313" key="2">
    <source>
        <dbReference type="Proteomes" id="UP000245754"/>
    </source>
</evidence>
<dbReference type="AlphaFoldDB" id="A0A316ET43"/>
<comment type="caution">
    <text evidence="1">The sequence shown here is derived from an EMBL/GenBank/DDBJ whole genome shotgun (WGS) entry which is preliminary data.</text>
</comment>
<organism evidence="1 2">
    <name type="scientific">Cupriavidus plantarum</name>
    <dbReference type="NCBI Taxonomy" id="942865"/>
    <lineage>
        <taxon>Bacteria</taxon>
        <taxon>Pseudomonadati</taxon>
        <taxon>Pseudomonadota</taxon>
        <taxon>Betaproteobacteria</taxon>
        <taxon>Burkholderiales</taxon>
        <taxon>Burkholderiaceae</taxon>
        <taxon>Cupriavidus</taxon>
    </lineage>
</organism>
<dbReference type="OrthoDB" id="7775479at2"/>
<dbReference type="GeneID" id="98341254"/>
<dbReference type="RefSeq" id="WP_109582968.1">
    <property type="nucleotide sequence ID" value="NZ_CAJPUX010000002.1"/>
</dbReference>
<reference evidence="1 2" key="1">
    <citation type="submission" date="2018-05" db="EMBL/GenBank/DDBJ databases">
        <title>Genomic Encyclopedia of Type Strains, Phase IV (KMG-V): Genome sequencing to study the core and pangenomes of soil and plant-associated prokaryotes.</title>
        <authorList>
            <person name="Whitman W."/>
        </authorList>
    </citation>
    <scope>NUCLEOTIDE SEQUENCE [LARGE SCALE GENOMIC DNA]</scope>
    <source>
        <strain evidence="1 2">SLV-132</strain>
    </source>
</reference>
<evidence type="ECO:0000313" key="1">
    <source>
        <dbReference type="EMBL" id="PWK34862.1"/>
    </source>
</evidence>
<evidence type="ECO:0008006" key="3">
    <source>
        <dbReference type="Google" id="ProtNLM"/>
    </source>
</evidence>
<proteinExistence type="predicted"/>
<protein>
    <recommendedName>
        <fullName evidence="3">KTSC domain-containing protein</fullName>
    </recommendedName>
</protein>
<sequence>MKTYRNLSGTSNIKCYDITDDGIIVVFKSGSEPHYLYNHLSAGKPIVDQMKKLATQGRGLCTYISTTVKDRYAKKW</sequence>
<keyword evidence="2" id="KW-1185">Reference proteome</keyword>